<feature type="compositionally biased region" description="Polar residues" evidence="1">
    <location>
        <begin position="152"/>
        <end position="176"/>
    </location>
</feature>
<dbReference type="EMBL" id="PVQB02000119">
    <property type="protein sequence ID" value="KAF4342830.1"/>
    <property type="molecule type" value="Genomic_DNA"/>
</dbReference>
<evidence type="ECO:0000256" key="1">
    <source>
        <dbReference type="SAM" id="MobiDB-lite"/>
    </source>
</evidence>
<accession>A0A9P5AQ35</accession>
<dbReference type="Proteomes" id="UP000730481">
    <property type="component" value="Unassembled WGS sequence"/>
</dbReference>
<sequence length="220" mass="22631">MSSALTTPVFIIPFALYKTRTPSATVITANPTATTLQLFCPDEVSVHCKSSGYNNTIVVGPWGSKTVPAGAASTGTFHWMLSLNDLGGVSSVECLVSSGTPQACTQKLLPSETGEKGITETATGFESITKEFELAFGTLPIVITKGQDLLESASQSTKTENSNTPEATGRETVSNGPETTATASSSDATAPAETNSAGSSAARILGAVFMAGLASWILQT</sequence>
<comment type="caution">
    <text evidence="2">The sequence shown here is derived from an EMBL/GenBank/DDBJ whole genome shotgun (WGS) entry which is preliminary data.</text>
</comment>
<reference evidence="2" key="1">
    <citation type="journal article" date="2017" name="Mycologia">
        <title>Fusarium algeriense, sp. nov., a novel toxigenic crown rot pathogen of durum wheat from Algeria is nested in the Fusarium burgessii species complex.</title>
        <authorList>
            <person name="Laraba I."/>
            <person name="Keddad A."/>
            <person name="Boureghda H."/>
            <person name="Abdallah N."/>
            <person name="Vaughan M.M."/>
            <person name="Proctor R.H."/>
            <person name="Busman M."/>
            <person name="O'Donnell K."/>
        </authorList>
    </citation>
    <scope>NUCLEOTIDE SEQUENCE</scope>
    <source>
        <strain evidence="2">NRRL 25174</strain>
    </source>
</reference>
<proteinExistence type="predicted"/>
<name>A0A9P5AQ35_9HYPO</name>
<feature type="compositionally biased region" description="Low complexity" evidence="1">
    <location>
        <begin position="177"/>
        <end position="194"/>
    </location>
</feature>
<feature type="region of interest" description="Disordered" evidence="1">
    <location>
        <begin position="152"/>
        <end position="194"/>
    </location>
</feature>
<dbReference type="OrthoDB" id="4991875at2759"/>
<organism evidence="2 3">
    <name type="scientific">Fusarium beomiforme</name>
    <dbReference type="NCBI Taxonomy" id="44412"/>
    <lineage>
        <taxon>Eukaryota</taxon>
        <taxon>Fungi</taxon>
        <taxon>Dikarya</taxon>
        <taxon>Ascomycota</taxon>
        <taxon>Pezizomycotina</taxon>
        <taxon>Sordariomycetes</taxon>
        <taxon>Hypocreomycetidae</taxon>
        <taxon>Hypocreales</taxon>
        <taxon>Nectriaceae</taxon>
        <taxon>Fusarium</taxon>
        <taxon>Fusarium burgessii species complex</taxon>
    </lineage>
</organism>
<evidence type="ECO:0000313" key="2">
    <source>
        <dbReference type="EMBL" id="KAF4342830.1"/>
    </source>
</evidence>
<keyword evidence="3" id="KW-1185">Reference proteome</keyword>
<reference evidence="2" key="2">
    <citation type="submission" date="2020-02" db="EMBL/GenBank/DDBJ databases">
        <title>Identification and distribution of gene clusters putatively required for synthesis of sphingolipid metabolism inhibitors in phylogenetically diverse species of the filamentous fungus Fusarium.</title>
        <authorList>
            <person name="Kim H.-S."/>
            <person name="Busman M."/>
            <person name="Brown D.W."/>
            <person name="Divon H."/>
            <person name="Uhlig S."/>
            <person name="Proctor R.H."/>
        </authorList>
    </citation>
    <scope>NUCLEOTIDE SEQUENCE</scope>
    <source>
        <strain evidence="2">NRRL 25174</strain>
    </source>
</reference>
<gene>
    <name evidence="2" type="ORF">FBEOM_3239</name>
</gene>
<dbReference type="AlphaFoldDB" id="A0A9P5AQ35"/>
<protein>
    <submittedName>
        <fullName evidence="2">Uncharacterized protein</fullName>
    </submittedName>
</protein>
<evidence type="ECO:0000313" key="3">
    <source>
        <dbReference type="Proteomes" id="UP000730481"/>
    </source>
</evidence>